<gene>
    <name evidence="1" type="ORF">HMPREF9442_00604</name>
</gene>
<dbReference type="EMBL" id="AFBR01000020">
    <property type="protein sequence ID" value="EGG56264.1"/>
    <property type="molecule type" value="Genomic_DNA"/>
</dbReference>
<accession>F3QR10</accession>
<comment type="caution">
    <text evidence="1">The sequence shown here is derived from an EMBL/GenBank/DDBJ whole genome shotgun (WGS) entry which is preliminary data.</text>
</comment>
<keyword evidence="2" id="KW-1185">Reference proteome</keyword>
<evidence type="ECO:0000313" key="1">
    <source>
        <dbReference type="EMBL" id="EGG56264.1"/>
    </source>
</evidence>
<dbReference type="Proteomes" id="UP000005546">
    <property type="component" value="Unassembled WGS sequence"/>
</dbReference>
<dbReference type="AlphaFoldDB" id="F3QR10"/>
<name>F3QR10_9BACT</name>
<proteinExistence type="predicted"/>
<dbReference type="STRING" id="762982.HMPREF9442_00604"/>
<organism evidence="1 2">
    <name type="scientific">Paraprevotella xylaniphila YIT 11841</name>
    <dbReference type="NCBI Taxonomy" id="762982"/>
    <lineage>
        <taxon>Bacteria</taxon>
        <taxon>Pseudomonadati</taxon>
        <taxon>Bacteroidota</taxon>
        <taxon>Bacteroidia</taxon>
        <taxon>Bacteroidales</taxon>
        <taxon>Prevotellaceae</taxon>
        <taxon>Paraprevotella</taxon>
    </lineage>
</organism>
<evidence type="ECO:0000313" key="2">
    <source>
        <dbReference type="Proteomes" id="UP000005546"/>
    </source>
</evidence>
<sequence>MWKVLFAAYMRGVPVRKVCFFVVQKVTGRGFVADKKVSVECARIVFSGPHLSVRPNSAILQGVD</sequence>
<reference evidence="1 2" key="1">
    <citation type="submission" date="2011-02" db="EMBL/GenBank/DDBJ databases">
        <authorList>
            <person name="Weinstock G."/>
            <person name="Sodergren E."/>
            <person name="Clifton S."/>
            <person name="Fulton L."/>
            <person name="Fulton B."/>
            <person name="Courtney L."/>
            <person name="Fronick C."/>
            <person name="Harrison M."/>
            <person name="Strong C."/>
            <person name="Farmer C."/>
            <person name="Delahaunty K."/>
            <person name="Markovic C."/>
            <person name="Hall O."/>
            <person name="Minx P."/>
            <person name="Tomlinson C."/>
            <person name="Mitreva M."/>
            <person name="Hou S."/>
            <person name="Chen J."/>
            <person name="Wollam A."/>
            <person name="Pepin K.H."/>
            <person name="Johnson M."/>
            <person name="Bhonagiri V."/>
            <person name="Zhang X."/>
            <person name="Suruliraj S."/>
            <person name="Warren W."/>
            <person name="Chinwalla A."/>
            <person name="Mardis E.R."/>
            <person name="Wilson R.K."/>
        </authorList>
    </citation>
    <scope>NUCLEOTIDE SEQUENCE [LARGE SCALE GENOMIC DNA]</scope>
    <source>
        <strain evidence="1 2">YIT 11841</strain>
    </source>
</reference>
<dbReference type="HOGENOM" id="CLU_2863799_0_0_10"/>
<protein>
    <submittedName>
        <fullName evidence="1">Uncharacterized protein</fullName>
    </submittedName>
</protein>